<evidence type="ECO:0000256" key="1">
    <source>
        <dbReference type="SAM" id="MobiDB-lite"/>
    </source>
</evidence>
<organism evidence="2 3">
    <name type="scientific">Paracoccus aminophilus JCM 7686</name>
    <dbReference type="NCBI Taxonomy" id="1367847"/>
    <lineage>
        <taxon>Bacteria</taxon>
        <taxon>Pseudomonadati</taxon>
        <taxon>Pseudomonadota</taxon>
        <taxon>Alphaproteobacteria</taxon>
        <taxon>Rhodobacterales</taxon>
        <taxon>Paracoccaceae</taxon>
        <taxon>Paracoccus</taxon>
    </lineage>
</organism>
<sequence length="284" mass="30734">MSIKSILLGAVAISTALSGVMLPVLSASAEEGHRRPAAEQSRGEARPVMRAEAMRRETTESPRQERVEVRRAADARQDHTERAPTHPGKGHSTGPVPQPTHVKAPTHPRKPGETVIVDRTVIDEGFGPFWPVGPAVVLEDAAIASVFGWQPTETVVETVPLADFGECHYHVVTDRVTGAEKVGVWIDGKEVIAGSKHAIEQVLTNCTAESTPASTFAQVVDGFYPELGGYNLVTTGPGIYAPEIIRENNIERVTYFARDKANETVKVHASWGPKQAVQVKTEKI</sequence>
<dbReference type="RefSeq" id="WP_020950920.1">
    <property type="nucleotide sequence ID" value="NC_022041.1"/>
</dbReference>
<accession>S5XVI9</accession>
<dbReference type="EMBL" id="CP006650">
    <property type="protein sequence ID" value="AGT09282.1"/>
    <property type="molecule type" value="Genomic_DNA"/>
</dbReference>
<dbReference type="KEGG" id="pami:JCM7686_2203"/>
<gene>
    <name evidence="2" type="ORF">JCM7686_2203</name>
</gene>
<dbReference type="Proteomes" id="UP000015480">
    <property type="component" value="Chromosome"/>
</dbReference>
<reference evidence="2 3" key="1">
    <citation type="journal article" date="2014" name="BMC Genomics">
        <title>Architecture and functions of a multipartite genome of the methylotrophic bacterium Paracoccus aminophilus JCM 7686, containing primary and secondary chromids.</title>
        <authorList>
            <person name="Dziewit L."/>
            <person name="Czarnecki J."/>
            <person name="Wibberg D."/>
            <person name="Radlinska M."/>
            <person name="Mrozek P."/>
            <person name="Szymczak M."/>
            <person name="Schluter A."/>
            <person name="Puhler A."/>
            <person name="Bartosik D."/>
        </authorList>
    </citation>
    <scope>NUCLEOTIDE SEQUENCE [LARGE SCALE GENOMIC DNA]</scope>
    <source>
        <strain evidence="2">JCM 7686</strain>
    </source>
</reference>
<dbReference type="HOGENOM" id="CLU_979513_0_0_5"/>
<dbReference type="PATRIC" id="fig|1367847.3.peg.2196"/>
<evidence type="ECO:0000313" key="2">
    <source>
        <dbReference type="EMBL" id="AGT09282.1"/>
    </source>
</evidence>
<proteinExistence type="predicted"/>
<evidence type="ECO:0000313" key="3">
    <source>
        <dbReference type="Proteomes" id="UP000015480"/>
    </source>
</evidence>
<name>S5XVI9_PARAH</name>
<keyword evidence="3" id="KW-1185">Reference proteome</keyword>
<feature type="compositionally biased region" description="Basic and acidic residues" evidence="1">
    <location>
        <begin position="30"/>
        <end position="84"/>
    </location>
</feature>
<feature type="region of interest" description="Disordered" evidence="1">
    <location>
        <begin position="29"/>
        <end position="113"/>
    </location>
</feature>
<dbReference type="AlphaFoldDB" id="S5XVI9"/>
<protein>
    <submittedName>
        <fullName evidence="2">Uncharacterized protein</fullName>
    </submittedName>
</protein>